<evidence type="ECO:0000313" key="1">
    <source>
        <dbReference type="EMBL" id="GAP41443.1"/>
    </source>
</evidence>
<gene>
    <name evidence="1" type="ORF">ATC1_131432</name>
</gene>
<accession>A0A0S7BYA2</accession>
<name>A0A0S7BYA2_9CHLR</name>
<keyword evidence="2" id="KW-1185">Reference proteome</keyword>
<protein>
    <submittedName>
        <fullName evidence="1">Uncharacterized protein</fullName>
    </submittedName>
</protein>
<dbReference type="OrthoDB" id="162167at2"/>
<dbReference type="Proteomes" id="UP000053370">
    <property type="component" value="Unassembled WGS sequence"/>
</dbReference>
<sequence>MIENTFVLLDIDGVLIQPGGYRHSYADTVNYYLTFLGQPHLHVNDRIAETFEFFSIQAEWDMVPLTIAAFLEWFAEVRGEHPNFISIDQSGNLPSIGEQEQFLSFLKNKIIDFSKALSNKEIPALAIYHNCIRNQQHSVLPRIWNDPILEEILLNSLDIYRSPLFRRLETQLLGTEYMNNRFQLNIQEQIAPNLEVVDFPILSEEHRDRLIQKKDGFHTAILTARPNLLPDAIGATEADSHFILPEAEIAFRLIGWDEHAIPVIGVGSLSYIENKYHLPKDSFLKPHPFHSIASILNTMIQSQTEALETAKMVYDRWVEGNLLSNPLGQFIQEGSKIRIAVFEDSASGIQSCISAGKIFSDYGYYPEIEAYGIYSTEEKKLQLQNLGAQIYPNVNEALDVFFNTTKAF</sequence>
<reference evidence="1" key="1">
    <citation type="journal article" date="2015" name="Genome Announc.">
        <title>Draft Genome Sequence of Anaerolineae Strain TC1, a Novel Isolate from a Methanogenic Wastewater Treatment System.</title>
        <authorList>
            <person name="Matsuura N."/>
            <person name="Tourlousse D.M."/>
            <person name="Sun L."/>
            <person name="Toyonaga M."/>
            <person name="Kuroda K."/>
            <person name="Ohashi A."/>
            <person name="Cruz R."/>
            <person name="Yamaguchi T."/>
            <person name="Sekiguchi Y."/>
        </authorList>
    </citation>
    <scope>NUCLEOTIDE SEQUENCE [LARGE SCALE GENOMIC DNA]</scope>
    <source>
        <strain evidence="1">TC1</strain>
    </source>
</reference>
<dbReference type="EMBL" id="DF968181">
    <property type="protein sequence ID" value="GAP41443.1"/>
    <property type="molecule type" value="Genomic_DNA"/>
</dbReference>
<dbReference type="AlphaFoldDB" id="A0A0S7BYA2"/>
<evidence type="ECO:0000313" key="2">
    <source>
        <dbReference type="Proteomes" id="UP000053370"/>
    </source>
</evidence>
<organism evidence="1">
    <name type="scientific">Flexilinea flocculi</name>
    <dbReference type="NCBI Taxonomy" id="1678840"/>
    <lineage>
        <taxon>Bacteria</taxon>
        <taxon>Bacillati</taxon>
        <taxon>Chloroflexota</taxon>
        <taxon>Anaerolineae</taxon>
        <taxon>Anaerolineales</taxon>
        <taxon>Anaerolineaceae</taxon>
        <taxon>Flexilinea</taxon>
    </lineage>
</organism>
<proteinExistence type="predicted"/>
<dbReference type="RefSeq" id="WP_062282662.1">
    <property type="nucleotide sequence ID" value="NZ_DF968181.1"/>
</dbReference>